<reference evidence="1" key="1">
    <citation type="journal article" date="2017" name="Ticks Tick Borne Dis.">
        <title>An insight into the sialome of Hyalomma excavatum.</title>
        <authorList>
            <person name="Ribeiro J.M."/>
            <person name="Slovak M."/>
            <person name="Francischetti I.M."/>
        </authorList>
    </citation>
    <scope>NUCLEOTIDE SEQUENCE</scope>
    <source>
        <strain evidence="1">Samish</strain>
        <tissue evidence="1">Salivary glands</tissue>
    </source>
</reference>
<evidence type="ECO:0000313" key="1">
    <source>
        <dbReference type="EMBL" id="JAP64937.1"/>
    </source>
</evidence>
<proteinExistence type="evidence at transcript level"/>
<accession>A0A131XED5</accession>
<dbReference type="AlphaFoldDB" id="A0A131XED5"/>
<dbReference type="EMBL" id="GEFH01003644">
    <property type="protein sequence ID" value="JAP64937.1"/>
    <property type="molecule type" value="mRNA"/>
</dbReference>
<name>A0A131XED5_9ACAR</name>
<protein>
    <submittedName>
        <fullName evidence="1">Putative tick transposon</fullName>
    </submittedName>
</protein>
<sequence length="155" mass="18288">MYSYTTFVRPVLEYANTVWFPHNITNINQLEKVQRKAIRFIHNKYKRTDSPTHLLASSGLDTLAIRAKQARLKFMHNLLHNRFNINSSNYINFSNSRISRNKHDKTLDEYFCNSNTFKFSFFPTAVREWNRLDPTIANIESSSNFCHALENKPKP</sequence>
<organism evidence="1">
    <name type="scientific">Hyalomma excavatum</name>
    <dbReference type="NCBI Taxonomy" id="257692"/>
    <lineage>
        <taxon>Eukaryota</taxon>
        <taxon>Metazoa</taxon>
        <taxon>Ecdysozoa</taxon>
        <taxon>Arthropoda</taxon>
        <taxon>Chelicerata</taxon>
        <taxon>Arachnida</taxon>
        <taxon>Acari</taxon>
        <taxon>Parasitiformes</taxon>
        <taxon>Ixodida</taxon>
        <taxon>Ixodoidea</taxon>
        <taxon>Ixodidae</taxon>
        <taxon>Hyalomminae</taxon>
        <taxon>Hyalomma</taxon>
    </lineage>
</organism>